<gene>
    <name evidence="1" type="ORF">AACH11_05970</name>
</gene>
<dbReference type="RefSeq" id="WP_341373277.1">
    <property type="nucleotide sequence ID" value="NZ_JBBUTF010000004.1"/>
</dbReference>
<evidence type="ECO:0000313" key="2">
    <source>
        <dbReference type="Proteomes" id="UP001368500"/>
    </source>
</evidence>
<proteinExistence type="predicted"/>
<evidence type="ECO:0008006" key="3">
    <source>
        <dbReference type="Google" id="ProtNLM"/>
    </source>
</evidence>
<accession>A0ABU9B6Y2</accession>
<keyword evidence="2" id="KW-1185">Reference proteome</keyword>
<organism evidence="1 2">
    <name type="scientific">Pseudaquabacterium rugosum</name>
    <dbReference type="NCBI Taxonomy" id="2984194"/>
    <lineage>
        <taxon>Bacteria</taxon>
        <taxon>Pseudomonadati</taxon>
        <taxon>Pseudomonadota</taxon>
        <taxon>Betaproteobacteria</taxon>
        <taxon>Burkholderiales</taxon>
        <taxon>Sphaerotilaceae</taxon>
        <taxon>Pseudaquabacterium</taxon>
    </lineage>
</organism>
<reference evidence="1 2" key="1">
    <citation type="submission" date="2024-04" db="EMBL/GenBank/DDBJ databases">
        <title>Novel species of the genus Ideonella isolated from streams.</title>
        <authorList>
            <person name="Lu H."/>
        </authorList>
    </citation>
    <scope>NUCLEOTIDE SEQUENCE [LARGE SCALE GENOMIC DNA]</scope>
    <source>
        <strain evidence="1 2">BYS139W</strain>
    </source>
</reference>
<sequence>MLSHRAEHEAVARLVELDASVGAVEAGLRALHEALRERDAPAVSQQADELLQALETAVRQMRTAARHGGVPTELRLRLARAGAQVAQQREMLARATAALDRAIDLLLPDDTPLTRLYDAQGLARPSPRGGGFRA</sequence>
<name>A0ABU9B6Y2_9BURK</name>
<dbReference type="EMBL" id="JBBUTF010000004">
    <property type="protein sequence ID" value="MEK8025504.1"/>
    <property type="molecule type" value="Genomic_DNA"/>
</dbReference>
<evidence type="ECO:0000313" key="1">
    <source>
        <dbReference type="EMBL" id="MEK8025504.1"/>
    </source>
</evidence>
<protein>
    <recommendedName>
        <fullName evidence="3">Flagellar protein FlgN</fullName>
    </recommendedName>
</protein>
<dbReference type="Proteomes" id="UP001368500">
    <property type="component" value="Unassembled WGS sequence"/>
</dbReference>
<comment type="caution">
    <text evidence="1">The sequence shown here is derived from an EMBL/GenBank/DDBJ whole genome shotgun (WGS) entry which is preliminary data.</text>
</comment>